<organism evidence="2 3">
    <name type="scientific">Microbotryum intermedium</name>
    <dbReference type="NCBI Taxonomy" id="269621"/>
    <lineage>
        <taxon>Eukaryota</taxon>
        <taxon>Fungi</taxon>
        <taxon>Dikarya</taxon>
        <taxon>Basidiomycota</taxon>
        <taxon>Pucciniomycotina</taxon>
        <taxon>Microbotryomycetes</taxon>
        <taxon>Microbotryales</taxon>
        <taxon>Microbotryaceae</taxon>
        <taxon>Microbotryum</taxon>
    </lineage>
</organism>
<gene>
    <name evidence="2" type="ORF">BQ2448_656</name>
</gene>
<reference evidence="3" key="1">
    <citation type="submission" date="2016-09" db="EMBL/GenBank/DDBJ databases">
        <authorList>
            <person name="Jeantristanb JTB J.-T."/>
            <person name="Ricardo R."/>
        </authorList>
    </citation>
    <scope>NUCLEOTIDE SEQUENCE [LARGE SCALE GENOMIC DNA]</scope>
</reference>
<keyword evidence="3" id="KW-1185">Reference proteome</keyword>
<dbReference type="EMBL" id="FMSP01000003">
    <property type="protein sequence ID" value="SCV68535.1"/>
    <property type="molecule type" value="Genomic_DNA"/>
</dbReference>
<feature type="compositionally biased region" description="Low complexity" evidence="1">
    <location>
        <begin position="61"/>
        <end position="70"/>
    </location>
</feature>
<evidence type="ECO:0000313" key="2">
    <source>
        <dbReference type="EMBL" id="SCV68535.1"/>
    </source>
</evidence>
<sequence length="103" mass="11650">MVQKYDSSTTVLANTTIFTMRIALQLRIASPASLKELLSFKFPPNAYRHIRQERIVLWPESPSSLLPGSSKFRRSPGEALPPFSLTSTVRDPSRPYPVEQIFS</sequence>
<feature type="region of interest" description="Disordered" evidence="1">
    <location>
        <begin position="61"/>
        <end position="103"/>
    </location>
</feature>
<dbReference type="AlphaFoldDB" id="A0A238F5X5"/>
<evidence type="ECO:0000256" key="1">
    <source>
        <dbReference type="SAM" id="MobiDB-lite"/>
    </source>
</evidence>
<evidence type="ECO:0000313" key="3">
    <source>
        <dbReference type="Proteomes" id="UP000198372"/>
    </source>
</evidence>
<dbReference type="Proteomes" id="UP000198372">
    <property type="component" value="Unassembled WGS sequence"/>
</dbReference>
<proteinExistence type="predicted"/>
<protein>
    <submittedName>
        <fullName evidence="2">BQ2448_656 protein</fullName>
    </submittedName>
</protein>
<name>A0A238F5X5_9BASI</name>
<accession>A0A238F5X5</accession>